<dbReference type="InterPro" id="IPR001279">
    <property type="entry name" value="Metallo-B-lactamas"/>
</dbReference>
<reference evidence="6 8" key="2">
    <citation type="submission" date="2018-12" db="EMBL/GenBank/DDBJ databases">
        <authorList>
            <consortium name="Pathogen Informatics"/>
        </authorList>
    </citation>
    <scope>NUCLEOTIDE SEQUENCE [LARGE SCALE GENOMIC DNA]</scope>
    <source>
        <strain evidence="4 6">NCTC9044</strain>
        <strain evidence="5 8">NCTC9702</strain>
    </source>
</reference>
<gene>
    <name evidence="3" type="ORF">DU321_24540</name>
    <name evidence="4" type="ORF">NCTC9044_00400</name>
    <name evidence="5" type="ORF">NCTC9702_01467</name>
    <name evidence="2" type="ORF">QO046_09615</name>
</gene>
<dbReference type="RefSeq" id="WP_000238828.1">
    <property type="nucleotide sequence ID" value="NZ_AP022173.1"/>
</dbReference>
<dbReference type="EMBL" id="RRVG01000047">
    <property type="protein sequence ID" value="RRL39505.1"/>
    <property type="molecule type" value="Genomic_DNA"/>
</dbReference>
<dbReference type="PANTHER" id="PTHR30619">
    <property type="entry name" value="DNA INTERNALIZATION/COMPETENCE PROTEIN COMEC/REC2"/>
    <property type="match status" value="1"/>
</dbReference>
<feature type="domain" description="Metallo-beta-lactamase" evidence="1">
    <location>
        <begin position="9"/>
        <end position="76"/>
    </location>
</feature>
<dbReference type="Proteomes" id="UP001223829">
    <property type="component" value="Unassembled WGS sequence"/>
</dbReference>
<dbReference type="EMBL" id="JASMQD010000001">
    <property type="protein sequence ID" value="MDK2694651.1"/>
    <property type="molecule type" value="Genomic_DNA"/>
</dbReference>
<keyword evidence="3" id="KW-0378">Hydrolase</keyword>
<evidence type="ECO:0000313" key="6">
    <source>
        <dbReference type="Proteomes" id="UP000271797"/>
    </source>
</evidence>
<dbReference type="SUPFAM" id="SSF56281">
    <property type="entry name" value="Metallo-hydrolase/oxidoreductase"/>
    <property type="match status" value="1"/>
</dbReference>
<protein>
    <submittedName>
        <fullName evidence="4">DNA internalization-related competence protein ComEC/Rec2</fullName>
    </submittedName>
    <submittedName>
        <fullName evidence="3">MBL fold metallo-hydrolase</fullName>
    </submittedName>
</protein>
<dbReference type="EMBL" id="LR134238">
    <property type="protein sequence ID" value="VED06695.1"/>
    <property type="molecule type" value="Genomic_DNA"/>
</dbReference>
<name>A0A0P7MPF7_ECOLX</name>
<reference evidence="3 7" key="1">
    <citation type="submission" date="2018-11" db="EMBL/GenBank/DDBJ databases">
        <title>E. coli isolates of the female bladder.</title>
        <authorList>
            <person name="Garretto A."/>
            <person name="Miller-Ensminger T."/>
            <person name="Wolfe A.J."/>
            <person name="Putonti C."/>
        </authorList>
    </citation>
    <scope>NUCLEOTIDE SEQUENCE [LARGE SCALE GENOMIC DNA]</scope>
    <source>
        <strain evidence="3 7">UMB1727</strain>
    </source>
</reference>
<proteinExistence type="predicted"/>
<evidence type="ECO:0000313" key="2">
    <source>
        <dbReference type="EMBL" id="MDK2694651.1"/>
    </source>
</evidence>
<dbReference type="GO" id="GO:0016787">
    <property type="term" value="F:hydrolase activity"/>
    <property type="evidence" value="ECO:0007669"/>
    <property type="project" value="UniProtKB-KW"/>
</dbReference>
<dbReference type="InterPro" id="IPR052159">
    <property type="entry name" value="Competence_DNA_uptake"/>
</dbReference>
<evidence type="ECO:0000313" key="5">
    <source>
        <dbReference type="EMBL" id="VED34293.1"/>
    </source>
</evidence>
<sequence length="328" mass="36817">MVKIHILDAGHGDCLLVDCDGVKLLIDAGPSTFRYRKKISAKLAELLNGESVDIAFVTHNDDDHIGGFKYLIENKINIKRFVFNSLSNIKHVIKNSSNKISTKQDINLDRIVKDGSFVFSTLTSDDSPILIRNIKITPITPSKNILLKYLEQQERKNTEIKISSSSEKYSIKEALQLLSNGNDMFVKDPSATNKTSLSFMIEYGNFCGLFLGDAHEEDIYSYMANHCANRKISFNVVKLAHHGSEKNTSSRLLKLIGTTEYIICANKTKHNHPNNLTLARILIHEQEPKIHMSSSNQEIINLLNQINLLGFGITATHSENGVNTLIYE</sequence>
<evidence type="ECO:0000313" key="8">
    <source>
        <dbReference type="Proteomes" id="UP000277930"/>
    </source>
</evidence>
<dbReference type="InterPro" id="IPR036866">
    <property type="entry name" value="RibonucZ/Hydroxyglut_hydro"/>
</dbReference>
<accession>A0A0P7MPF7</accession>
<dbReference type="Proteomes" id="UP000271797">
    <property type="component" value="Chromosome"/>
</dbReference>
<evidence type="ECO:0000313" key="4">
    <source>
        <dbReference type="EMBL" id="VED06695.1"/>
    </source>
</evidence>
<dbReference type="EMBL" id="LR134246">
    <property type="protein sequence ID" value="VED34293.1"/>
    <property type="molecule type" value="Genomic_DNA"/>
</dbReference>
<dbReference type="Pfam" id="PF00753">
    <property type="entry name" value="Lactamase_B"/>
    <property type="match status" value="1"/>
</dbReference>
<dbReference type="Gene3D" id="3.60.15.10">
    <property type="entry name" value="Ribonuclease Z/Hydroxyacylglutathione hydrolase-like"/>
    <property type="match status" value="1"/>
</dbReference>
<evidence type="ECO:0000313" key="7">
    <source>
        <dbReference type="Proteomes" id="UP000272662"/>
    </source>
</evidence>
<organism evidence="3 7">
    <name type="scientific">Escherichia coli</name>
    <dbReference type="NCBI Taxonomy" id="562"/>
    <lineage>
        <taxon>Bacteria</taxon>
        <taxon>Pseudomonadati</taxon>
        <taxon>Pseudomonadota</taxon>
        <taxon>Gammaproteobacteria</taxon>
        <taxon>Enterobacterales</taxon>
        <taxon>Enterobacteriaceae</taxon>
        <taxon>Escherichia</taxon>
    </lineage>
</organism>
<evidence type="ECO:0000259" key="1">
    <source>
        <dbReference type="Pfam" id="PF00753"/>
    </source>
</evidence>
<evidence type="ECO:0000313" key="3">
    <source>
        <dbReference type="EMBL" id="RRL39505.1"/>
    </source>
</evidence>
<dbReference type="Proteomes" id="UP000272662">
    <property type="component" value="Unassembled WGS sequence"/>
</dbReference>
<dbReference type="Proteomes" id="UP000277930">
    <property type="component" value="Chromosome 1"/>
</dbReference>
<reference evidence="2" key="3">
    <citation type="submission" date="2023-05" db="EMBL/GenBank/DDBJ databases">
        <title>Efficient inhibition of multidrug-resistant Escherichia coli by a new antibiotic combination.</title>
        <authorList>
            <person name="Lin T."/>
        </authorList>
    </citation>
    <scope>NUCLEOTIDE SEQUENCE</scope>
    <source>
        <strain evidence="2">YmmD45</strain>
    </source>
</reference>
<dbReference type="AlphaFoldDB" id="A0A0P7MPF7"/>
<dbReference type="PANTHER" id="PTHR30619:SF1">
    <property type="entry name" value="RECOMBINATION PROTEIN 2"/>
    <property type="match status" value="1"/>
</dbReference>